<sequence>MKTCSFEKIFGDKKRVMFVYAHPDDAEVFSGGLIARLTAEGKQVRIVKTTGGDKGSRDMDISQDELAKTRKAENENSMNILGVKPEDNVFLGYEDGSVENNLEVIKSIAFQIRQFKPDLLVTHNPEDVFIRFDEEESWINHRDHRNTGKSTIDASYPYSRDLFFSPDQLGIEGVSSHSVAQYLIVDHFDHPDIVYFDVTMYLNTKIKALSCHGSQFSREHAQSTAEFFAPEENEKRLEGFRYVCAD</sequence>
<accession>A0A2M7TLV6</accession>
<dbReference type="SUPFAM" id="SSF102588">
    <property type="entry name" value="LmbE-like"/>
    <property type="match status" value="1"/>
</dbReference>
<dbReference type="EMBL" id="PFNL01000034">
    <property type="protein sequence ID" value="PIZ47647.1"/>
    <property type="molecule type" value="Genomic_DNA"/>
</dbReference>
<dbReference type="Proteomes" id="UP000228920">
    <property type="component" value="Unassembled WGS sequence"/>
</dbReference>
<dbReference type="InterPro" id="IPR024078">
    <property type="entry name" value="LmbE-like_dom_sf"/>
</dbReference>
<dbReference type="InterPro" id="IPR003737">
    <property type="entry name" value="GlcNAc_PI_deacetylase-related"/>
</dbReference>
<dbReference type="PANTHER" id="PTHR12993:SF28">
    <property type="entry name" value="LMBE FAMILY PROTEIN"/>
    <property type="match status" value="1"/>
</dbReference>
<reference evidence="2" key="1">
    <citation type="submission" date="2017-09" db="EMBL/GenBank/DDBJ databases">
        <title>Depth-based differentiation of microbial function through sediment-hosted aquifers and enrichment of novel symbionts in the deep terrestrial subsurface.</title>
        <authorList>
            <person name="Probst A.J."/>
            <person name="Ladd B."/>
            <person name="Jarett J.K."/>
            <person name="Geller-Mcgrath D.E."/>
            <person name="Sieber C.M.K."/>
            <person name="Emerson J.B."/>
            <person name="Anantharaman K."/>
            <person name="Thomas B.C."/>
            <person name="Malmstrom R."/>
            <person name="Stieglmeier M."/>
            <person name="Klingl A."/>
            <person name="Woyke T."/>
            <person name="Ryan C.M."/>
            <person name="Banfield J.F."/>
        </authorList>
    </citation>
    <scope>NUCLEOTIDE SEQUENCE [LARGE SCALE GENOMIC DNA]</scope>
</reference>
<dbReference type="GO" id="GO:0016811">
    <property type="term" value="F:hydrolase activity, acting on carbon-nitrogen (but not peptide) bonds, in linear amides"/>
    <property type="evidence" value="ECO:0007669"/>
    <property type="project" value="TreeGrafter"/>
</dbReference>
<dbReference type="AlphaFoldDB" id="A0A2M7TLV6"/>
<name>A0A2M7TLV6_UNCKA</name>
<protein>
    <recommendedName>
        <fullName evidence="3">PIG-L family deacetylase</fullName>
    </recommendedName>
</protein>
<evidence type="ECO:0008006" key="3">
    <source>
        <dbReference type="Google" id="ProtNLM"/>
    </source>
</evidence>
<comment type="caution">
    <text evidence="1">The sequence shown here is derived from an EMBL/GenBank/DDBJ whole genome shotgun (WGS) entry which is preliminary data.</text>
</comment>
<evidence type="ECO:0000313" key="1">
    <source>
        <dbReference type="EMBL" id="PIZ47647.1"/>
    </source>
</evidence>
<organism evidence="1 2">
    <name type="scientific">candidate division WWE3 bacterium CG_4_10_14_0_2_um_filter_41_14</name>
    <dbReference type="NCBI Taxonomy" id="1975072"/>
    <lineage>
        <taxon>Bacteria</taxon>
        <taxon>Katanobacteria</taxon>
    </lineage>
</organism>
<dbReference type="Gene3D" id="3.40.50.10320">
    <property type="entry name" value="LmbE-like"/>
    <property type="match status" value="1"/>
</dbReference>
<gene>
    <name evidence="1" type="ORF">COY32_01235</name>
</gene>
<evidence type="ECO:0000313" key="2">
    <source>
        <dbReference type="Proteomes" id="UP000228920"/>
    </source>
</evidence>
<dbReference type="PANTHER" id="PTHR12993">
    <property type="entry name" value="N-ACETYLGLUCOSAMINYL-PHOSPHATIDYLINOSITOL DE-N-ACETYLASE-RELATED"/>
    <property type="match status" value="1"/>
</dbReference>
<dbReference type="Pfam" id="PF02585">
    <property type="entry name" value="PIG-L"/>
    <property type="match status" value="1"/>
</dbReference>
<proteinExistence type="predicted"/>